<organism evidence="1 2">
    <name type="scientific">Maridesulfovibrio salexigens (strain ATCC 14822 / DSM 2638 / NCIMB 8403 / VKM B-1763)</name>
    <name type="common">Desulfovibrio salexigens</name>
    <dbReference type="NCBI Taxonomy" id="526222"/>
    <lineage>
        <taxon>Bacteria</taxon>
        <taxon>Pseudomonadati</taxon>
        <taxon>Thermodesulfobacteriota</taxon>
        <taxon>Desulfovibrionia</taxon>
        <taxon>Desulfovibrionales</taxon>
        <taxon>Desulfovibrionaceae</taxon>
        <taxon>Maridesulfovibrio</taxon>
    </lineage>
</organism>
<protein>
    <submittedName>
        <fullName evidence="1">Uncharacterized protein</fullName>
    </submittedName>
</protein>
<evidence type="ECO:0000313" key="1">
    <source>
        <dbReference type="EMBL" id="ACS79484.1"/>
    </source>
</evidence>
<dbReference type="RefSeq" id="WP_015851302.1">
    <property type="nucleotide sequence ID" value="NC_012881.1"/>
</dbReference>
<reference evidence="1 2" key="1">
    <citation type="submission" date="2009-06" db="EMBL/GenBank/DDBJ databases">
        <title>Complete sequence of Desulfovibrio salexigens DSM 2638.</title>
        <authorList>
            <consortium name="US DOE Joint Genome Institute"/>
            <person name="Lucas S."/>
            <person name="Copeland A."/>
            <person name="Lapidus A."/>
            <person name="Glavina del Rio T."/>
            <person name="Tice H."/>
            <person name="Bruce D."/>
            <person name="Goodwin L."/>
            <person name="Pitluck S."/>
            <person name="Munk A.C."/>
            <person name="Brettin T."/>
            <person name="Detter J.C."/>
            <person name="Han C."/>
            <person name="Tapia R."/>
            <person name="Larimer F."/>
            <person name="Land M."/>
            <person name="Hauser L."/>
            <person name="Kyrpides N."/>
            <person name="Anderson I."/>
            <person name="Wall J.D."/>
            <person name="Arkin A.P."/>
            <person name="Dehal P."/>
            <person name="Chivian D."/>
            <person name="Giles B."/>
            <person name="Hazen T.C."/>
        </authorList>
    </citation>
    <scope>NUCLEOTIDE SEQUENCE [LARGE SCALE GENOMIC DNA]</scope>
    <source>
        <strain evidence="2">ATCC 14822 / DSM 2638 / NCIMB 8403 / VKM B-1763</strain>
    </source>
</reference>
<dbReference type="EMBL" id="CP001649">
    <property type="protein sequence ID" value="ACS79484.1"/>
    <property type="molecule type" value="Genomic_DNA"/>
</dbReference>
<dbReference type="KEGG" id="dsa:Desal_1422"/>
<name>C6BRP4_MARSD</name>
<dbReference type="Proteomes" id="UP000002601">
    <property type="component" value="Chromosome"/>
</dbReference>
<gene>
    <name evidence="1" type="ordered locus">Desal_1422</name>
</gene>
<sequence length="48" mass="5352">MGQDCEFCGENLDDTGYDHEDGTYCGNCSTMNEGDWDGDHDGGYDDYE</sequence>
<dbReference type="HOGENOM" id="CLU_3151986_0_0_7"/>
<accession>C6BRP4</accession>
<proteinExistence type="predicted"/>
<dbReference type="STRING" id="526222.Desal_1422"/>
<keyword evidence="2" id="KW-1185">Reference proteome</keyword>
<dbReference type="AlphaFoldDB" id="C6BRP4"/>
<evidence type="ECO:0000313" key="2">
    <source>
        <dbReference type="Proteomes" id="UP000002601"/>
    </source>
</evidence>